<proteinExistence type="predicted"/>
<comment type="caution">
    <text evidence="2">The sequence shown here is derived from an EMBL/GenBank/DDBJ whole genome shotgun (WGS) entry which is preliminary data.</text>
</comment>
<dbReference type="EMBL" id="LVVK01000062">
    <property type="protein sequence ID" value="OPB35923.1"/>
    <property type="molecule type" value="Genomic_DNA"/>
</dbReference>
<reference evidence="2 3" key="1">
    <citation type="submission" date="2016-04" db="EMBL/GenBank/DDBJ databases">
        <title>Multiple horizontal gene transfer events from other fungi enriched the ability of the initially mycotrophic fungus Trichoderma (Ascomycota) to feed on dead plant biomass.</title>
        <authorList>
            <person name="Atanasova L."/>
            <person name="Chenthamara K."/>
            <person name="Zhang J."/>
            <person name="Grujic M."/>
            <person name="Henrissat B."/>
            <person name="Kuo A."/>
            <person name="Aertz A."/>
            <person name="Salamov A."/>
            <person name="Lipzen A."/>
            <person name="Labutti K."/>
            <person name="Barry K."/>
            <person name="Miao Y."/>
            <person name="Rahimi M.J."/>
            <person name="Shen Q."/>
            <person name="Grigoriev I.V."/>
            <person name="Kubicek C.P."/>
            <person name="Druzhinina I.S."/>
        </authorList>
    </citation>
    <scope>NUCLEOTIDE SEQUENCE [LARGE SCALE GENOMIC DNA]</scope>
    <source>
        <strain evidence="2 3">NJAU 4742</strain>
    </source>
</reference>
<organism evidence="2 3">
    <name type="scientific">Trichoderma guizhouense</name>
    <dbReference type="NCBI Taxonomy" id="1491466"/>
    <lineage>
        <taxon>Eukaryota</taxon>
        <taxon>Fungi</taxon>
        <taxon>Dikarya</taxon>
        <taxon>Ascomycota</taxon>
        <taxon>Pezizomycotina</taxon>
        <taxon>Sordariomycetes</taxon>
        <taxon>Hypocreomycetidae</taxon>
        <taxon>Hypocreales</taxon>
        <taxon>Hypocreaceae</taxon>
        <taxon>Trichoderma</taxon>
    </lineage>
</organism>
<protein>
    <submittedName>
        <fullName evidence="2">Uncharacterized protein</fullName>
    </submittedName>
</protein>
<evidence type="ECO:0000313" key="2">
    <source>
        <dbReference type="EMBL" id="OPB35923.1"/>
    </source>
</evidence>
<dbReference type="OrthoDB" id="5101630at2759"/>
<keyword evidence="1" id="KW-0175">Coiled coil</keyword>
<dbReference type="Proteomes" id="UP000191004">
    <property type="component" value="Unassembled WGS sequence"/>
</dbReference>
<accession>A0A1T3C496</accession>
<evidence type="ECO:0000313" key="3">
    <source>
        <dbReference type="Proteomes" id="UP000191004"/>
    </source>
</evidence>
<sequence>MDTVLQIPNTGSFLLKDAENGTMSIQLNPRSFTILRQAIIDGISLPGNSPDFENRFNREALQIFLERDPSVYDFALEVFVKIHQNCEHLVLVAESAIKLLEVRLDALAQDGTQDPRSALVELLDRLDDLSRDASNLSEQSATMNRHVQEFKVNTSGNYGEVKRLTEHWERAKMSDEEWHMRVGAKTKEMENEMAALEQKATDLDRQWQKAPSEDTPVWSFMKGINDALASTFNIKNDILRSREMLERDLINLKRRYDELSDESKQQKQKFSEADGSIKTLQNNMHDLCNHSLEVATAIEDVNKAASRLVTDNEYLSQKLQYLHDDIEADSKLEEKLGKVLNSKREEITECYI</sequence>
<feature type="coiled-coil region" evidence="1">
    <location>
        <begin position="235"/>
        <end position="269"/>
    </location>
</feature>
<dbReference type="AlphaFoldDB" id="A0A1T3C496"/>
<feature type="coiled-coil region" evidence="1">
    <location>
        <begin position="179"/>
        <end position="206"/>
    </location>
</feature>
<gene>
    <name evidence="2" type="ORF">A0O28_0112920</name>
</gene>
<keyword evidence="3" id="KW-1185">Reference proteome</keyword>
<name>A0A1T3C496_9HYPO</name>
<evidence type="ECO:0000256" key="1">
    <source>
        <dbReference type="SAM" id="Coils"/>
    </source>
</evidence>